<dbReference type="Pfam" id="PF18306">
    <property type="entry name" value="LDcluster4"/>
    <property type="match status" value="1"/>
</dbReference>
<dbReference type="RefSeq" id="WP_230065798.1">
    <property type="nucleotide sequence ID" value="NZ_BAABLL010000010.1"/>
</dbReference>
<proteinExistence type="predicted"/>
<dbReference type="InterPro" id="IPR052341">
    <property type="entry name" value="LOG_family_nucleotidases"/>
</dbReference>
<keyword evidence="2" id="KW-1185">Reference proteome</keyword>
<dbReference type="PANTHER" id="PTHR43393">
    <property type="entry name" value="CYTOKININ RIBOSIDE 5'-MONOPHOSPHATE PHOSPHORIBOHYDROLASE"/>
    <property type="match status" value="1"/>
</dbReference>
<name>A0ABV8R4B0_9MICC</name>
<dbReference type="Gene3D" id="3.40.50.450">
    <property type="match status" value="1"/>
</dbReference>
<organism evidence="1 2">
    <name type="scientific">Arthrobacter cryoconiti</name>
    <dbReference type="NCBI Taxonomy" id="748907"/>
    <lineage>
        <taxon>Bacteria</taxon>
        <taxon>Bacillati</taxon>
        <taxon>Actinomycetota</taxon>
        <taxon>Actinomycetes</taxon>
        <taxon>Micrococcales</taxon>
        <taxon>Micrococcaceae</taxon>
        <taxon>Arthrobacter</taxon>
    </lineage>
</organism>
<dbReference type="EC" id="3.2.2.-" evidence="1"/>
<dbReference type="EMBL" id="JBHSCQ010000022">
    <property type="protein sequence ID" value="MFC4266988.1"/>
    <property type="molecule type" value="Genomic_DNA"/>
</dbReference>
<dbReference type="Proteomes" id="UP001595773">
    <property type="component" value="Unassembled WGS sequence"/>
</dbReference>
<dbReference type="PANTHER" id="PTHR43393:SF3">
    <property type="entry name" value="LYSINE DECARBOXYLASE-LIKE PROTEIN"/>
    <property type="match status" value="1"/>
</dbReference>
<protein>
    <submittedName>
        <fullName evidence="1">LOG family protein</fullName>
        <ecNumber evidence="1">3.2.2.-</ecNumber>
    </submittedName>
</protein>
<evidence type="ECO:0000313" key="2">
    <source>
        <dbReference type="Proteomes" id="UP001595773"/>
    </source>
</evidence>
<sequence length="375" mass="39773">MNVPTSPHSRTVEVEEVAGFDALIAGGAKSMHGWIFQAVDLRTRSSELVALRAPGAIFLGCLFAPEIENLLRSRGALIFPTLPNIPFNAYRGHLYTGAELYAGIAGGDYESVPDALIYQWTLQRGRGRALDATLATAMHDHAISDALDDFMTTLAGAGIRTVGIMGGHRSARGSTEYAQAAHLGRSLARQGFMVATGGGPGTMEAANLGAYLAGYDDDALDSALGTLACVPGFRPSVSAWAQAAEAVLAQFPTGTKNLGIPTWFYGHEPPNVFATSVAKYFANSVREAVLLARCDGGIIFLPGAAGTVQEIFQDACENYYASEGGERPMVLVGRRYWEKDLPVRPLLAALASGRTMAGRIHVVDTVEQACQAIAH</sequence>
<dbReference type="InterPro" id="IPR041164">
    <property type="entry name" value="LDcluster4"/>
</dbReference>
<keyword evidence="1" id="KW-0326">Glycosidase</keyword>
<dbReference type="GO" id="GO:0016798">
    <property type="term" value="F:hydrolase activity, acting on glycosyl bonds"/>
    <property type="evidence" value="ECO:0007669"/>
    <property type="project" value="UniProtKB-KW"/>
</dbReference>
<gene>
    <name evidence="1" type="ORF">ACFOW9_15365</name>
</gene>
<evidence type="ECO:0000313" key="1">
    <source>
        <dbReference type="EMBL" id="MFC4266988.1"/>
    </source>
</evidence>
<reference evidence="2" key="1">
    <citation type="journal article" date="2019" name="Int. J. Syst. Evol. Microbiol.">
        <title>The Global Catalogue of Microorganisms (GCM) 10K type strain sequencing project: providing services to taxonomists for standard genome sequencing and annotation.</title>
        <authorList>
            <consortium name="The Broad Institute Genomics Platform"/>
            <consortium name="The Broad Institute Genome Sequencing Center for Infectious Disease"/>
            <person name="Wu L."/>
            <person name="Ma J."/>
        </authorList>
    </citation>
    <scope>NUCLEOTIDE SEQUENCE [LARGE SCALE GENOMIC DNA]</scope>
    <source>
        <strain evidence="2">CGMCC 1.10698</strain>
    </source>
</reference>
<dbReference type="SUPFAM" id="SSF102405">
    <property type="entry name" value="MCP/YpsA-like"/>
    <property type="match status" value="1"/>
</dbReference>
<comment type="caution">
    <text evidence="1">The sequence shown here is derived from an EMBL/GenBank/DDBJ whole genome shotgun (WGS) entry which is preliminary data.</text>
</comment>
<keyword evidence="1" id="KW-0378">Hydrolase</keyword>
<accession>A0ABV8R4B0</accession>